<accession>A0A506PQ19</accession>
<dbReference type="Pfam" id="PF00248">
    <property type="entry name" value="Aldo_ket_red"/>
    <property type="match status" value="1"/>
</dbReference>
<dbReference type="InterPro" id="IPR036812">
    <property type="entry name" value="NAD(P)_OxRdtase_dom_sf"/>
</dbReference>
<dbReference type="InterPro" id="IPR023210">
    <property type="entry name" value="NADP_OxRdtase_dom"/>
</dbReference>
<dbReference type="AlphaFoldDB" id="A0A506PQ19"/>
<evidence type="ECO:0000313" key="3">
    <source>
        <dbReference type="Proteomes" id="UP000317332"/>
    </source>
</evidence>
<dbReference type="SUPFAM" id="SSF51430">
    <property type="entry name" value="NAD(P)-linked oxidoreductase"/>
    <property type="match status" value="1"/>
</dbReference>
<comment type="caution">
    <text evidence="2">The sequence shown here is derived from an EMBL/GenBank/DDBJ whole genome shotgun (WGS) entry which is preliminary data.</text>
</comment>
<name>A0A506PQ19_9FLAO</name>
<dbReference type="RefSeq" id="WP_140988976.1">
    <property type="nucleotide sequence ID" value="NZ_VHIQ01000001.1"/>
</dbReference>
<evidence type="ECO:0000313" key="2">
    <source>
        <dbReference type="EMBL" id="TPV35966.1"/>
    </source>
</evidence>
<dbReference type="Gene3D" id="3.20.20.100">
    <property type="entry name" value="NADP-dependent oxidoreductase domain"/>
    <property type="match status" value="1"/>
</dbReference>
<dbReference type="CDD" id="cd19097">
    <property type="entry name" value="AKR_unchar"/>
    <property type="match status" value="1"/>
</dbReference>
<proteinExistence type="predicted"/>
<evidence type="ECO:0000259" key="1">
    <source>
        <dbReference type="Pfam" id="PF00248"/>
    </source>
</evidence>
<protein>
    <submittedName>
        <fullName evidence="2">Aldo/keto reductase</fullName>
    </submittedName>
</protein>
<dbReference type="EMBL" id="VHIQ01000001">
    <property type="protein sequence ID" value="TPV35966.1"/>
    <property type="molecule type" value="Genomic_DNA"/>
</dbReference>
<dbReference type="PANTHER" id="PTHR43312">
    <property type="entry name" value="D-THREO-ALDOSE 1-DEHYDROGENASE"/>
    <property type="match status" value="1"/>
</dbReference>
<dbReference type="PANTHER" id="PTHR43312:SF1">
    <property type="entry name" value="NADP-DEPENDENT OXIDOREDUCTASE DOMAIN-CONTAINING PROTEIN"/>
    <property type="match status" value="1"/>
</dbReference>
<feature type="domain" description="NADP-dependent oxidoreductase" evidence="1">
    <location>
        <begin position="10"/>
        <end position="278"/>
    </location>
</feature>
<dbReference type="InterPro" id="IPR053135">
    <property type="entry name" value="AKR2_Oxidoreductase"/>
</dbReference>
<reference evidence="2 3" key="1">
    <citation type="submission" date="2019-06" db="EMBL/GenBank/DDBJ databases">
        <title>Flavobacteriaceae Paucihalobacterium erythroidium CWB-1, complete genome.</title>
        <authorList>
            <person name="Wu S."/>
        </authorList>
    </citation>
    <scope>NUCLEOTIDE SEQUENCE [LARGE SCALE GENOMIC DNA]</scope>
    <source>
        <strain evidence="2 3">CWB-1</strain>
    </source>
</reference>
<sequence length="292" mass="32800">MPKISTNKFILGTVQMGLNYGINNSSGKVSLEDSFEILECAFDNGISILDSAEAYGDAHQVIGAFHKNHPEKTFEIITKLPHHFDAQIKEKVSIYLAELQVPQLYALLFHSYDSYKKNISNFDVLLELKAQNKIKHIGVSVYTNAEIEAVILNDDIEIIQIPFNLLDNNSLRGEILKKAKAKGKTIHTRSAFLQGLFFKDLNSENHTLKQLHKELMELGDIKIKSNCAMSQLALNYCAQQDYIDNVLIGVDSKSQLKENITALNHTISPEIMADLDAIKVKNVDLLNPSLWT</sequence>
<dbReference type="Proteomes" id="UP000317332">
    <property type="component" value="Unassembled WGS sequence"/>
</dbReference>
<organism evidence="2 3">
    <name type="scientific">Paucihalobacter ruber</name>
    <dbReference type="NCBI Taxonomy" id="2567861"/>
    <lineage>
        <taxon>Bacteria</taxon>
        <taxon>Pseudomonadati</taxon>
        <taxon>Bacteroidota</taxon>
        <taxon>Flavobacteriia</taxon>
        <taxon>Flavobacteriales</taxon>
        <taxon>Flavobacteriaceae</taxon>
        <taxon>Paucihalobacter</taxon>
    </lineage>
</organism>
<keyword evidence="3" id="KW-1185">Reference proteome</keyword>
<gene>
    <name evidence="2" type="ORF">FJ651_03335</name>
</gene>
<dbReference type="OrthoDB" id="9773828at2"/>